<proteinExistence type="predicted"/>
<dbReference type="STRING" id="492660.SAMN05192566_1671"/>
<evidence type="ECO:0008006" key="4">
    <source>
        <dbReference type="Google" id="ProtNLM"/>
    </source>
</evidence>
<feature type="transmembrane region" description="Helical" evidence="1">
    <location>
        <begin position="20"/>
        <end position="38"/>
    </location>
</feature>
<gene>
    <name evidence="2" type="ORF">SAMN05192566_1671</name>
</gene>
<feature type="transmembrane region" description="Helical" evidence="1">
    <location>
        <begin position="45"/>
        <end position="67"/>
    </location>
</feature>
<dbReference type="RefSeq" id="WP_091471685.1">
    <property type="nucleotide sequence ID" value="NZ_FNFX01000003.1"/>
</dbReference>
<dbReference type="Proteomes" id="UP000198629">
    <property type="component" value="Unassembled WGS sequence"/>
</dbReference>
<name>A0A1G9CXB5_9PROT</name>
<dbReference type="Pfam" id="PF10981">
    <property type="entry name" value="DUF2788"/>
    <property type="match status" value="1"/>
</dbReference>
<keyword evidence="1" id="KW-0472">Membrane</keyword>
<accession>A0A1G9CXB5</accession>
<dbReference type="InterPro" id="IPR021249">
    <property type="entry name" value="DUF2788"/>
</dbReference>
<sequence>METTIFGMNEAQLTEFGMTYGLAALILFLFFIVGNLAWKSKAGKTGTFALFLALTLGMVGFLAKLLIEHYLNIN</sequence>
<organism evidence="2 3">
    <name type="scientific">Methylophilus rhizosphaerae</name>
    <dbReference type="NCBI Taxonomy" id="492660"/>
    <lineage>
        <taxon>Bacteria</taxon>
        <taxon>Pseudomonadati</taxon>
        <taxon>Pseudomonadota</taxon>
        <taxon>Betaproteobacteria</taxon>
        <taxon>Nitrosomonadales</taxon>
        <taxon>Methylophilaceae</taxon>
        <taxon>Methylophilus</taxon>
    </lineage>
</organism>
<protein>
    <recommendedName>
        <fullName evidence="4">DUF2788 domain-containing protein</fullName>
    </recommendedName>
</protein>
<keyword evidence="3" id="KW-1185">Reference proteome</keyword>
<dbReference type="EMBL" id="FNFX01000003">
    <property type="protein sequence ID" value="SDK56299.1"/>
    <property type="molecule type" value="Genomic_DNA"/>
</dbReference>
<reference evidence="3" key="1">
    <citation type="submission" date="2016-10" db="EMBL/GenBank/DDBJ databases">
        <authorList>
            <person name="Varghese N."/>
            <person name="Submissions S."/>
        </authorList>
    </citation>
    <scope>NUCLEOTIDE SEQUENCE [LARGE SCALE GENOMIC DNA]</scope>
    <source>
        <strain evidence="3">CBMB127</strain>
    </source>
</reference>
<evidence type="ECO:0000256" key="1">
    <source>
        <dbReference type="SAM" id="Phobius"/>
    </source>
</evidence>
<evidence type="ECO:0000313" key="3">
    <source>
        <dbReference type="Proteomes" id="UP000198629"/>
    </source>
</evidence>
<evidence type="ECO:0000313" key="2">
    <source>
        <dbReference type="EMBL" id="SDK56299.1"/>
    </source>
</evidence>
<keyword evidence="1" id="KW-1133">Transmembrane helix</keyword>
<dbReference type="AlphaFoldDB" id="A0A1G9CXB5"/>
<keyword evidence="1" id="KW-0812">Transmembrane</keyword>